<keyword evidence="4" id="KW-0472">Membrane</keyword>
<evidence type="ECO:0000256" key="3">
    <source>
        <dbReference type="ARBA" id="ARBA00023163"/>
    </source>
</evidence>
<keyword evidence="4" id="KW-1133">Transmembrane helix</keyword>
<feature type="transmembrane region" description="Helical" evidence="4">
    <location>
        <begin position="39"/>
        <end position="59"/>
    </location>
</feature>
<dbReference type="EMBL" id="BMCW01000001">
    <property type="protein sequence ID" value="GGG48081.1"/>
    <property type="molecule type" value="Genomic_DNA"/>
</dbReference>
<gene>
    <name evidence="7" type="ORF">BXY58_0738</name>
    <name evidence="6" type="ORF">GCM10007332_07010</name>
</gene>
<feature type="domain" description="HTH araC/xylS-type" evidence="5">
    <location>
        <begin position="123"/>
        <end position="225"/>
    </location>
</feature>
<dbReference type="GO" id="GO:0003700">
    <property type="term" value="F:DNA-binding transcription factor activity"/>
    <property type="evidence" value="ECO:0007669"/>
    <property type="project" value="InterPro"/>
</dbReference>
<name>A0A420DDY8_9FLAO</name>
<dbReference type="PROSITE" id="PS01124">
    <property type="entry name" value="HTH_ARAC_FAMILY_2"/>
    <property type="match status" value="1"/>
</dbReference>
<evidence type="ECO:0000313" key="7">
    <source>
        <dbReference type="EMBL" id="RKE90145.1"/>
    </source>
</evidence>
<evidence type="ECO:0000256" key="2">
    <source>
        <dbReference type="ARBA" id="ARBA00023125"/>
    </source>
</evidence>
<sequence length="234" mass="27071">MDLKKVLFLIYFLTTPFSLGGQTVISEFGEADENSEKTMMIAFVAIVIFLALILLILIIKRNKKNTANYNKLIERLKTNEANSDSDIKMDFADDEDHAESKSQDQSKIVNISTDTEKKLLKKLAVFEESERFLRKDISLTSMSHSKGTNPKYLSKIIRTHKNNNFSGYINSLRINYIVQKLYNDPKYREYKISYLADECGYTSSQVFVIAFKKETGFTPSYFIEQIKLEQIVYK</sequence>
<dbReference type="InterPro" id="IPR018060">
    <property type="entry name" value="HTH_AraC"/>
</dbReference>
<dbReference type="PANTHER" id="PTHR43280">
    <property type="entry name" value="ARAC-FAMILY TRANSCRIPTIONAL REGULATOR"/>
    <property type="match status" value="1"/>
</dbReference>
<keyword evidence="3" id="KW-0804">Transcription</keyword>
<proteinExistence type="predicted"/>
<accession>A0A420DDY8</accession>
<evidence type="ECO:0000313" key="8">
    <source>
        <dbReference type="Proteomes" id="UP000285906"/>
    </source>
</evidence>
<reference evidence="6" key="1">
    <citation type="journal article" date="2014" name="Int. J. Syst. Evol. Microbiol.">
        <title>Complete genome of a new Firmicutes species belonging to the dominant human colonic microbiota ('Ruminococcus bicirculans') reveals two chromosomes and a selective capacity to utilize plant glucans.</title>
        <authorList>
            <consortium name="NISC Comparative Sequencing Program"/>
            <person name="Wegmann U."/>
            <person name="Louis P."/>
            <person name="Goesmann A."/>
            <person name="Henrissat B."/>
            <person name="Duncan S.H."/>
            <person name="Flint H.J."/>
        </authorList>
    </citation>
    <scope>NUCLEOTIDE SEQUENCE</scope>
    <source>
        <strain evidence="6">CCM 8490</strain>
    </source>
</reference>
<dbReference type="Proteomes" id="UP000658202">
    <property type="component" value="Unassembled WGS sequence"/>
</dbReference>
<evidence type="ECO:0000313" key="9">
    <source>
        <dbReference type="Proteomes" id="UP000658202"/>
    </source>
</evidence>
<dbReference type="Pfam" id="PF12833">
    <property type="entry name" value="HTH_18"/>
    <property type="match status" value="1"/>
</dbReference>
<reference evidence="6" key="4">
    <citation type="submission" date="2024-05" db="EMBL/GenBank/DDBJ databases">
        <authorList>
            <person name="Sun Q."/>
            <person name="Sedlacek I."/>
        </authorList>
    </citation>
    <scope>NUCLEOTIDE SEQUENCE</scope>
    <source>
        <strain evidence="6">CCM 8490</strain>
    </source>
</reference>
<evidence type="ECO:0000259" key="5">
    <source>
        <dbReference type="PROSITE" id="PS01124"/>
    </source>
</evidence>
<keyword evidence="1" id="KW-0805">Transcription regulation</keyword>
<dbReference type="EMBL" id="RAQH01000001">
    <property type="protein sequence ID" value="RKE90145.1"/>
    <property type="molecule type" value="Genomic_DNA"/>
</dbReference>
<dbReference type="InterPro" id="IPR009057">
    <property type="entry name" value="Homeodomain-like_sf"/>
</dbReference>
<evidence type="ECO:0000313" key="6">
    <source>
        <dbReference type="EMBL" id="GGG48081.1"/>
    </source>
</evidence>
<dbReference type="Gene3D" id="1.10.10.60">
    <property type="entry name" value="Homeodomain-like"/>
    <property type="match status" value="2"/>
</dbReference>
<dbReference type="AlphaFoldDB" id="A0A420DDY8"/>
<keyword evidence="2 7" id="KW-0238">DNA-binding</keyword>
<protein>
    <submittedName>
        <fullName evidence="7">AraC-like DNA-binding protein</fullName>
    </submittedName>
</protein>
<evidence type="ECO:0000256" key="4">
    <source>
        <dbReference type="SAM" id="Phobius"/>
    </source>
</evidence>
<organism evidence="7 8">
    <name type="scientific">Epilithonimonas arachidiradicis</name>
    <dbReference type="NCBI Taxonomy" id="1617282"/>
    <lineage>
        <taxon>Bacteria</taxon>
        <taxon>Pseudomonadati</taxon>
        <taxon>Bacteroidota</taxon>
        <taxon>Flavobacteriia</taxon>
        <taxon>Flavobacteriales</taxon>
        <taxon>Weeksellaceae</taxon>
        <taxon>Chryseobacterium group</taxon>
        <taxon>Epilithonimonas</taxon>
    </lineage>
</organism>
<reference evidence="7 8" key="2">
    <citation type="submission" date="2018-09" db="EMBL/GenBank/DDBJ databases">
        <title>Genomic Encyclopedia of Archaeal and Bacterial Type Strains, Phase II (KMG-II): from individual species to whole genera.</title>
        <authorList>
            <person name="Goeker M."/>
        </authorList>
    </citation>
    <scope>NUCLEOTIDE SEQUENCE [LARGE SCALE GENOMIC DNA]</scope>
    <source>
        <strain evidence="7 8">DSM 27620</strain>
    </source>
</reference>
<dbReference type="PANTHER" id="PTHR43280:SF34">
    <property type="entry name" value="ARAC-FAMILY TRANSCRIPTIONAL REGULATOR"/>
    <property type="match status" value="1"/>
</dbReference>
<reference evidence="9" key="3">
    <citation type="journal article" date="2019" name="Int. J. Syst. Evol. Microbiol.">
        <title>The Global Catalogue of Microorganisms (GCM) 10K type strain sequencing project: providing services to taxonomists for standard genome sequencing and annotation.</title>
        <authorList>
            <consortium name="The Broad Institute Genomics Platform"/>
            <consortium name="The Broad Institute Genome Sequencing Center for Infectious Disease"/>
            <person name="Wu L."/>
            <person name="Ma J."/>
        </authorList>
    </citation>
    <scope>NUCLEOTIDE SEQUENCE [LARGE SCALE GENOMIC DNA]</scope>
    <source>
        <strain evidence="9">CCM 8490</strain>
    </source>
</reference>
<evidence type="ECO:0000256" key="1">
    <source>
        <dbReference type="ARBA" id="ARBA00023015"/>
    </source>
</evidence>
<dbReference type="Proteomes" id="UP000285906">
    <property type="component" value="Unassembled WGS sequence"/>
</dbReference>
<dbReference type="GO" id="GO:0043565">
    <property type="term" value="F:sequence-specific DNA binding"/>
    <property type="evidence" value="ECO:0007669"/>
    <property type="project" value="InterPro"/>
</dbReference>
<dbReference type="RefSeq" id="WP_229728380.1">
    <property type="nucleotide sequence ID" value="NZ_BMCW01000001.1"/>
</dbReference>
<keyword evidence="4" id="KW-0812">Transmembrane</keyword>
<dbReference type="SMART" id="SM00342">
    <property type="entry name" value="HTH_ARAC"/>
    <property type="match status" value="1"/>
</dbReference>
<comment type="caution">
    <text evidence="7">The sequence shown here is derived from an EMBL/GenBank/DDBJ whole genome shotgun (WGS) entry which is preliminary data.</text>
</comment>
<keyword evidence="9" id="KW-1185">Reference proteome</keyword>
<dbReference type="SUPFAM" id="SSF46689">
    <property type="entry name" value="Homeodomain-like"/>
    <property type="match status" value="1"/>
</dbReference>